<organism evidence="4 5">
    <name type="scientific">Vallicoccus soli</name>
    <dbReference type="NCBI Taxonomy" id="2339232"/>
    <lineage>
        <taxon>Bacteria</taxon>
        <taxon>Bacillati</taxon>
        <taxon>Actinomycetota</taxon>
        <taxon>Actinomycetes</taxon>
        <taxon>Motilibacterales</taxon>
        <taxon>Vallicoccaceae</taxon>
        <taxon>Vallicoccus</taxon>
    </lineage>
</organism>
<dbReference type="CDD" id="cd00063">
    <property type="entry name" value="FN3"/>
    <property type="match status" value="1"/>
</dbReference>
<dbReference type="SUPFAM" id="SSF49265">
    <property type="entry name" value="Fibronectin type III"/>
    <property type="match status" value="1"/>
</dbReference>
<dbReference type="Gene3D" id="2.60.40.10">
    <property type="entry name" value="Immunoglobulins"/>
    <property type="match status" value="3"/>
</dbReference>
<accession>A0A3A3YRK7</accession>
<dbReference type="AlphaFoldDB" id="A0A3A3YRK7"/>
<dbReference type="SMART" id="SM00060">
    <property type="entry name" value="FN3"/>
    <property type="match status" value="2"/>
</dbReference>
<reference evidence="4 5" key="1">
    <citation type="submission" date="2018-09" db="EMBL/GenBank/DDBJ databases">
        <title>YIM 75000 draft genome.</title>
        <authorList>
            <person name="Tang S."/>
            <person name="Feng Y."/>
        </authorList>
    </citation>
    <scope>NUCLEOTIDE SEQUENCE [LARGE SCALE GENOMIC DNA]</scope>
    <source>
        <strain evidence="4 5">YIM 75000</strain>
    </source>
</reference>
<dbReference type="GO" id="GO:0000272">
    <property type="term" value="P:polysaccharide catabolic process"/>
    <property type="evidence" value="ECO:0007669"/>
    <property type="project" value="UniProtKB-KW"/>
</dbReference>
<protein>
    <recommendedName>
        <fullName evidence="3">Fibronectin type-III domain-containing protein</fullName>
    </recommendedName>
</protein>
<evidence type="ECO:0000256" key="2">
    <source>
        <dbReference type="ARBA" id="ARBA00023326"/>
    </source>
</evidence>
<evidence type="ECO:0000313" key="4">
    <source>
        <dbReference type="EMBL" id="RJK92914.1"/>
    </source>
</evidence>
<feature type="domain" description="Fibronectin type-III" evidence="3">
    <location>
        <begin position="61"/>
        <end position="151"/>
    </location>
</feature>
<sequence length="662" mass="67495">MAHYAVLRDGVEVAAVTGTSYEGTGLANDVEVHYAVVAVDGHGNRSPASDAVAATPTDLTPPDAPAPLVADRGDGSVRLSWTPSQAPDVAHYAVLRDGVEVATVGGTSYEDTGLANDVEVHYAVVAVDGHGNRSPASDAVAATPTDLTPPDAPSDLQAERDEALVRLAWTGSTSPDVVEHVVRRDGVDVAVVVGTEHVDAPGDGAEHLYEVVAVDGHGNRSAPVAFLLARLREEPTTTPDEGAGETGGLAASPDGRFVVVGTRARREASDLNTAYELHLLDRRTGAVRRIAPLPPSATGATDPVGAAAPSVSDDGRYVALATTRALVPQDTNGLLDAYRLDTATGTWALASVPPAGRVGTTAGTLLQAGASVHATSPTVLLSGDGDLVVFYSARADLVPGDTNGAVDVFAKRMSTGAVVRVSSTPTGASLPRAATGPALALTPDGSTVDFPATSSGGPTVLYRAVLGPSGVASVRVVSSVVVGGRATEYGVSRDAGDLAVSDDGRYVALVTPHKLGTPTPGAVWSTGLAHRLDTATGQHVALGTGQTSAWEHRVELDPTGRWAFFSTAAAGVPEDTDGRIDHYRRDLGGDVAGALVRVTVPAVAGAGPTGAVTPAEHGRLLAATGDRVLVLTSQPLLPGDANRRRDLYARDLAAERVTSPLG</sequence>
<dbReference type="Proteomes" id="UP000265614">
    <property type="component" value="Unassembled WGS sequence"/>
</dbReference>
<keyword evidence="1" id="KW-0326">Glycosidase</keyword>
<dbReference type="InterPro" id="IPR003961">
    <property type="entry name" value="FN3_dom"/>
</dbReference>
<dbReference type="Gene3D" id="2.120.10.80">
    <property type="entry name" value="Kelch-type beta propeller"/>
    <property type="match status" value="1"/>
</dbReference>
<dbReference type="InterPro" id="IPR013783">
    <property type="entry name" value="Ig-like_fold"/>
</dbReference>
<dbReference type="GO" id="GO:0016798">
    <property type="term" value="F:hydrolase activity, acting on glycosyl bonds"/>
    <property type="evidence" value="ECO:0007669"/>
    <property type="project" value="UniProtKB-KW"/>
</dbReference>
<dbReference type="SUPFAM" id="SSF82171">
    <property type="entry name" value="DPP6 N-terminal domain-like"/>
    <property type="match status" value="1"/>
</dbReference>
<dbReference type="PROSITE" id="PS50853">
    <property type="entry name" value="FN3"/>
    <property type="match status" value="1"/>
</dbReference>
<dbReference type="InterPro" id="IPR015915">
    <property type="entry name" value="Kelch-typ_b-propeller"/>
</dbReference>
<keyword evidence="2" id="KW-0119">Carbohydrate metabolism</keyword>
<comment type="caution">
    <text evidence="4">The sequence shown here is derived from an EMBL/GenBank/DDBJ whole genome shotgun (WGS) entry which is preliminary data.</text>
</comment>
<evidence type="ECO:0000313" key="5">
    <source>
        <dbReference type="Proteomes" id="UP000265614"/>
    </source>
</evidence>
<name>A0A3A3YRK7_9ACTN</name>
<keyword evidence="1" id="KW-0378">Hydrolase</keyword>
<evidence type="ECO:0000256" key="1">
    <source>
        <dbReference type="ARBA" id="ARBA00023295"/>
    </source>
</evidence>
<dbReference type="EMBL" id="QZEZ01000011">
    <property type="protein sequence ID" value="RJK92914.1"/>
    <property type="molecule type" value="Genomic_DNA"/>
</dbReference>
<proteinExistence type="predicted"/>
<gene>
    <name evidence="4" type="ORF">D5H78_17465</name>
</gene>
<keyword evidence="2" id="KW-0624">Polysaccharide degradation</keyword>
<keyword evidence="5" id="KW-1185">Reference proteome</keyword>
<dbReference type="InterPro" id="IPR036116">
    <property type="entry name" value="FN3_sf"/>
</dbReference>
<evidence type="ECO:0000259" key="3">
    <source>
        <dbReference type="PROSITE" id="PS50853"/>
    </source>
</evidence>